<evidence type="ECO:0000313" key="5">
    <source>
        <dbReference type="Proteomes" id="UP000011715"/>
    </source>
</evidence>
<evidence type="ECO:0000256" key="1">
    <source>
        <dbReference type="SAM" id="Coils"/>
    </source>
</evidence>
<reference evidence="4" key="5">
    <citation type="submission" date="2015-06" db="UniProtKB">
        <authorList>
            <consortium name="EnsemblFungi"/>
        </authorList>
    </citation>
    <scope>IDENTIFICATION</scope>
    <source>
        <strain evidence="4">ATCC 64411</strain>
    </source>
</reference>
<evidence type="ECO:0000313" key="4">
    <source>
        <dbReference type="EnsemblFungi" id="MAPG_08093T0"/>
    </source>
</evidence>
<keyword evidence="2" id="KW-0812">Transmembrane</keyword>
<keyword evidence="2" id="KW-1133">Transmembrane helix</keyword>
<keyword evidence="2" id="KW-0472">Membrane</keyword>
<keyword evidence="5" id="KW-1185">Reference proteome</keyword>
<gene>
    <name evidence="3" type="ORF">MAPG_08093</name>
</gene>
<protein>
    <submittedName>
        <fullName evidence="3 4">Uncharacterized protein</fullName>
    </submittedName>
</protein>
<keyword evidence="1" id="KW-0175">Coiled coil</keyword>
<dbReference type="EMBL" id="GL876972">
    <property type="protein sequence ID" value="KLU89117.1"/>
    <property type="molecule type" value="Genomic_DNA"/>
</dbReference>
<dbReference type="STRING" id="644358.A0A0C4E6F8"/>
<dbReference type="Proteomes" id="UP000011715">
    <property type="component" value="Unassembled WGS sequence"/>
</dbReference>
<organism evidence="4 5">
    <name type="scientific">Magnaporthiopsis poae (strain ATCC 64411 / 73-15)</name>
    <name type="common">Kentucky bluegrass fungus</name>
    <name type="synonym">Magnaporthe poae</name>
    <dbReference type="NCBI Taxonomy" id="644358"/>
    <lineage>
        <taxon>Eukaryota</taxon>
        <taxon>Fungi</taxon>
        <taxon>Dikarya</taxon>
        <taxon>Ascomycota</taxon>
        <taxon>Pezizomycotina</taxon>
        <taxon>Sordariomycetes</taxon>
        <taxon>Sordariomycetidae</taxon>
        <taxon>Magnaporthales</taxon>
        <taxon>Magnaporthaceae</taxon>
        <taxon>Magnaporthiopsis</taxon>
    </lineage>
</organism>
<reference evidence="5" key="1">
    <citation type="submission" date="2010-05" db="EMBL/GenBank/DDBJ databases">
        <title>The genome sequence of Magnaporthe poae strain ATCC 64411.</title>
        <authorList>
            <person name="Ma L.-J."/>
            <person name="Dead R."/>
            <person name="Young S."/>
            <person name="Zeng Q."/>
            <person name="Koehrsen M."/>
            <person name="Alvarado L."/>
            <person name="Berlin A."/>
            <person name="Chapman S.B."/>
            <person name="Chen Z."/>
            <person name="Freedman E."/>
            <person name="Gellesch M."/>
            <person name="Goldberg J."/>
            <person name="Griggs A."/>
            <person name="Gujja S."/>
            <person name="Heilman E.R."/>
            <person name="Heiman D."/>
            <person name="Hepburn T."/>
            <person name="Howarth C."/>
            <person name="Jen D."/>
            <person name="Larson L."/>
            <person name="Mehta T."/>
            <person name="Neiman D."/>
            <person name="Pearson M."/>
            <person name="Roberts A."/>
            <person name="Saif S."/>
            <person name="Shea T."/>
            <person name="Shenoy N."/>
            <person name="Sisk P."/>
            <person name="Stolte C."/>
            <person name="Sykes S."/>
            <person name="Walk T."/>
            <person name="White J."/>
            <person name="Yandava C."/>
            <person name="Haas B."/>
            <person name="Nusbaum C."/>
            <person name="Birren B."/>
        </authorList>
    </citation>
    <scope>NUCLEOTIDE SEQUENCE [LARGE SCALE GENOMIC DNA]</scope>
    <source>
        <strain evidence="5">ATCC 64411 / 73-15</strain>
    </source>
</reference>
<sequence length="209" mass="21398">MSGINGAAPGPAKPLTNLQPSTSFVPQGVVTKSLTVGAFTGVLGVFLGAATGVIRARPVGVSAILAGVHWFTIGSGYYGSKEVLTSAWGGEGALTRTDKVTASAVAGGIAGAASGLIARGPRNMLPSALAFSLLGAGGQAVANNMAERAPGPKTDWLASKWSPLTRLTDEEYEKILEERILKLEVEIALVEDRISHLRATTQDSAAESA</sequence>
<accession>A0A0C4E6F8</accession>
<dbReference type="eggNOG" id="ENOG502S5WH">
    <property type="taxonomic scope" value="Eukaryota"/>
</dbReference>
<evidence type="ECO:0000256" key="2">
    <source>
        <dbReference type="SAM" id="Phobius"/>
    </source>
</evidence>
<dbReference type="OrthoDB" id="5565730at2759"/>
<reference evidence="4" key="4">
    <citation type="journal article" date="2015" name="G3 (Bethesda)">
        <title>Genome sequences of three phytopathogenic species of the Magnaporthaceae family of fungi.</title>
        <authorList>
            <person name="Okagaki L.H."/>
            <person name="Nunes C.C."/>
            <person name="Sailsbery J."/>
            <person name="Clay B."/>
            <person name="Brown D."/>
            <person name="John T."/>
            <person name="Oh Y."/>
            <person name="Young N."/>
            <person name="Fitzgerald M."/>
            <person name="Haas B.J."/>
            <person name="Zeng Q."/>
            <person name="Young S."/>
            <person name="Adiconis X."/>
            <person name="Fan L."/>
            <person name="Levin J.Z."/>
            <person name="Mitchell T.K."/>
            <person name="Okubara P.A."/>
            <person name="Farman M.L."/>
            <person name="Kohn L.M."/>
            <person name="Birren B."/>
            <person name="Ma L.-J."/>
            <person name="Dean R.A."/>
        </authorList>
    </citation>
    <scope>NUCLEOTIDE SEQUENCE</scope>
    <source>
        <strain evidence="4">ATCC 64411 / 73-15</strain>
    </source>
</reference>
<dbReference type="EnsemblFungi" id="MAPG_08093T0">
    <property type="protein sequence ID" value="MAPG_08093T0"/>
    <property type="gene ID" value="MAPG_08093"/>
</dbReference>
<feature type="transmembrane region" description="Helical" evidence="2">
    <location>
        <begin position="100"/>
        <end position="118"/>
    </location>
</feature>
<evidence type="ECO:0000313" key="3">
    <source>
        <dbReference type="EMBL" id="KLU89117.1"/>
    </source>
</evidence>
<feature type="transmembrane region" description="Helical" evidence="2">
    <location>
        <begin position="61"/>
        <end position="80"/>
    </location>
</feature>
<dbReference type="PANTHER" id="PTHR41390:SF1">
    <property type="entry name" value="NADH-UBIQUINONE OXIDOREDUCTASE 213 KDA SUBUNIT"/>
    <property type="match status" value="1"/>
</dbReference>
<name>A0A0C4E6F8_MAGP6</name>
<dbReference type="PANTHER" id="PTHR41390">
    <property type="entry name" value="CHROMOSOME 7, WHOLE GENOME SHOTGUN SEQUENCE"/>
    <property type="match status" value="1"/>
</dbReference>
<reference evidence="3" key="3">
    <citation type="submission" date="2011-03" db="EMBL/GenBank/DDBJ databases">
        <title>Annotation of Magnaporthe poae ATCC 64411.</title>
        <authorList>
            <person name="Ma L.-J."/>
            <person name="Dead R."/>
            <person name="Young S.K."/>
            <person name="Zeng Q."/>
            <person name="Gargeya S."/>
            <person name="Fitzgerald M."/>
            <person name="Haas B."/>
            <person name="Abouelleil A."/>
            <person name="Alvarado L."/>
            <person name="Arachchi H.M."/>
            <person name="Berlin A."/>
            <person name="Brown A."/>
            <person name="Chapman S.B."/>
            <person name="Chen Z."/>
            <person name="Dunbar C."/>
            <person name="Freedman E."/>
            <person name="Gearin G."/>
            <person name="Gellesch M."/>
            <person name="Goldberg J."/>
            <person name="Griggs A."/>
            <person name="Gujja S."/>
            <person name="Heiman D."/>
            <person name="Howarth C."/>
            <person name="Larson L."/>
            <person name="Lui A."/>
            <person name="MacDonald P.J.P."/>
            <person name="Mehta T."/>
            <person name="Montmayeur A."/>
            <person name="Murphy C."/>
            <person name="Neiman D."/>
            <person name="Pearson M."/>
            <person name="Priest M."/>
            <person name="Roberts A."/>
            <person name="Saif S."/>
            <person name="Shea T."/>
            <person name="Shenoy N."/>
            <person name="Sisk P."/>
            <person name="Stolte C."/>
            <person name="Sykes S."/>
            <person name="Yandava C."/>
            <person name="Wortman J."/>
            <person name="Nusbaum C."/>
            <person name="Birren B."/>
        </authorList>
    </citation>
    <scope>NUCLEOTIDE SEQUENCE</scope>
    <source>
        <strain evidence="3">ATCC 64411</strain>
    </source>
</reference>
<proteinExistence type="predicted"/>
<feature type="coiled-coil region" evidence="1">
    <location>
        <begin position="173"/>
        <end position="200"/>
    </location>
</feature>
<reference evidence="3" key="2">
    <citation type="submission" date="2010-05" db="EMBL/GenBank/DDBJ databases">
        <title>The Genome Sequence of Magnaporthe poae strain ATCC 64411.</title>
        <authorList>
            <consortium name="The Broad Institute Genome Sequencing Platform"/>
            <consortium name="Broad Institute Genome Sequencing Center for Infectious Disease"/>
            <person name="Ma L.-J."/>
            <person name="Dead R."/>
            <person name="Young S."/>
            <person name="Zeng Q."/>
            <person name="Koehrsen M."/>
            <person name="Alvarado L."/>
            <person name="Berlin A."/>
            <person name="Chapman S.B."/>
            <person name="Chen Z."/>
            <person name="Freedman E."/>
            <person name="Gellesch M."/>
            <person name="Goldberg J."/>
            <person name="Griggs A."/>
            <person name="Gujja S."/>
            <person name="Heilman E.R."/>
            <person name="Heiman D."/>
            <person name="Hepburn T."/>
            <person name="Howarth C."/>
            <person name="Jen D."/>
            <person name="Larson L."/>
            <person name="Mehta T."/>
            <person name="Neiman D."/>
            <person name="Pearson M."/>
            <person name="Roberts A."/>
            <person name="Saif S."/>
            <person name="Shea T."/>
            <person name="Shenoy N."/>
            <person name="Sisk P."/>
            <person name="Stolte C."/>
            <person name="Sykes S."/>
            <person name="Walk T."/>
            <person name="White J."/>
            <person name="Yandava C."/>
            <person name="Haas B."/>
            <person name="Nusbaum C."/>
            <person name="Birren B."/>
        </authorList>
    </citation>
    <scope>NUCLEOTIDE SEQUENCE</scope>
    <source>
        <strain evidence="3">ATCC 64411</strain>
    </source>
</reference>
<dbReference type="AlphaFoldDB" id="A0A0C4E6F8"/>
<feature type="transmembrane region" description="Helical" evidence="2">
    <location>
        <begin position="34"/>
        <end position="54"/>
    </location>
</feature>
<dbReference type="EMBL" id="ADBL01001953">
    <property type="status" value="NOT_ANNOTATED_CDS"/>
    <property type="molecule type" value="Genomic_DNA"/>
</dbReference>
<dbReference type="OMA" id="SFWWLRS"/>
<dbReference type="VEuPathDB" id="FungiDB:MAPG_08093"/>